<accession>A0A381Q5K4</accession>
<dbReference type="PANTHER" id="PTHR37817:SF1">
    <property type="entry name" value="N-ACETYLTRANSFERASE EIS"/>
    <property type="match status" value="1"/>
</dbReference>
<dbReference type="CDD" id="cd04301">
    <property type="entry name" value="NAT_SF"/>
    <property type="match status" value="1"/>
</dbReference>
<dbReference type="InterPro" id="IPR041380">
    <property type="entry name" value="Acetyltransf_17"/>
</dbReference>
<gene>
    <name evidence="3" type="ORF">METZ01_LOCUS27052</name>
</gene>
<dbReference type="InterPro" id="IPR036527">
    <property type="entry name" value="SCP2_sterol-bd_dom_sf"/>
</dbReference>
<protein>
    <recommendedName>
        <fullName evidence="4">N-acetyltransferase domain-containing protein</fullName>
    </recommendedName>
</protein>
<feature type="domain" description="Enhanced intracellular survival protein" evidence="1">
    <location>
        <begin position="292"/>
        <end position="389"/>
    </location>
</feature>
<dbReference type="InterPro" id="IPR051554">
    <property type="entry name" value="Acetyltransferase_Eis"/>
</dbReference>
<evidence type="ECO:0000259" key="2">
    <source>
        <dbReference type="Pfam" id="PF17668"/>
    </source>
</evidence>
<reference evidence="3" key="1">
    <citation type="submission" date="2018-05" db="EMBL/GenBank/DDBJ databases">
        <authorList>
            <person name="Lanie J.A."/>
            <person name="Ng W.-L."/>
            <person name="Kazmierczak K.M."/>
            <person name="Andrzejewski T.M."/>
            <person name="Davidsen T.M."/>
            <person name="Wayne K.J."/>
            <person name="Tettelin H."/>
            <person name="Glass J.I."/>
            <person name="Rusch D."/>
            <person name="Podicherti R."/>
            <person name="Tsui H.-C.T."/>
            <person name="Winkler M.E."/>
        </authorList>
    </citation>
    <scope>NUCLEOTIDE SEQUENCE</scope>
</reference>
<evidence type="ECO:0008006" key="4">
    <source>
        <dbReference type="Google" id="ProtNLM"/>
    </source>
</evidence>
<dbReference type="GO" id="GO:0030649">
    <property type="term" value="P:aminoglycoside antibiotic catabolic process"/>
    <property type="evidence" value="ECO:0007669"/>
    <property type="project" value="TreeGrafter"/>
</dbReference>
<dbReference type="SUPFAM" id="SSF55729">
    <property type="entry name" value="Acyl-CoA N-acyltransferases (Nat)"/>
    <property type="match status" value="1"/>
</dbReference>
<sequence length="392" mass="43365">MGQLGELGGYVYGGSFGDGPDNVVATANLPDWTLCALIDGKLVASFTAIPFTMRANGNAVALAGVSTVGTQPEYRRQGLLRRIQTQAFADMRDRGQSLAALWASQAAIYQRYGYAMTTVLRSYRVDTTDISFHDGVWGSGHVERLSVNDAFDVIKSIYIRFVENRICYLHRSKALWLQNAMEEIEEQGPIHAGVHFDDEGNADGYIIYTLRAGKVDHATRGQEILVRDMAWLSMDGYRSLWEWLKRHDLVGRVSYRRAATDDPAVELFAEPRLLHSVDHEGIWLRIVDATGALGDRAYSSEGDVTIGLTDDPLTPWNNRSIRLEASPEGAHVTPSKSSDLQMSAKALASLYSGFRTARQLRAWGLIEGGDQAIDTADRLFASSHAPHCPDHF</sequence>
<evidence type="ECO:0000313" key="3">
    <source>
        <dbReference type="EMBL" id="SUZ74198.1"/>
    </source>
</evidence>
<evidence type="ECO:0000259" key="1">
    <source>
        <dbReference type="Pfam" id="PF13530"/>
    </source>
</evidence>
<dbReference type="Gene3D" id="3.40.630.30">
    <property type="match status" value="2"/>
</dbReference>
<dbReference type="Pfam" id="PF13530">
    <property type="entry name" value="SCP2_2"/>
    <property type="match status" value="1"/>
</dbReference>
<dbReference type="InterPro" id="IPR016181">
    <property type="entry name" value="Acyl_CoA_acyltransferase"/>
</dbReference>
<dbReference type="Pfam" id="PF13527">
    <property type="entry name" value="Acetyltransf_9"/>
    <property type="match status" value="1"/>
</dbReference>
<dbReference type="SUPFAM" id="SSF55718">
    <property type="entry name" value="SCP-like"/>
    <property type="match status" value="1"/>
</dbReference>
<dbReference type="Gene3D" id="3.30.1050.10">
    <property type="entry name" value="SCP2 sterol-binding domain"/>
    <property type="match status" value="1"/>
</dbReference>
<dbReference type="Pfam" id="PF17668">
    <property type="entry name" value="Acetyltransf_17"/>
    <property type="match status" value="1"/>
</dbReference>
<dbReference type="AlphaFoldDB" id="A0A381Q5K4"/>
<dbReference type="GO" id="GO:0034069">
    <property type="term" value="F:aminoglycoside N-acetyltransferase activity"/>
    <property type="evidence" value="ECO:0007669"/>
    <property type="project" value="TreeGrafter"/>
</dbReference>
<dbReference type="EMBL" id="UINC01001203">
    <property type="protein sequence ID" value="SUZ74198.1"/>
    <property type="molecule type" value="Genomic_DNA"/>
</dbReference>
<proteinExistence type="predicted"/>
<organism evidence="3">
    <name type="scientific">marine metagenome</name>
    <dbReference type="NCBI Taxonomy" id="408172"/>
    <lineage>
        <taxon>unclassified sequences</taxon>
        <taxon>metagenomes</taxon>
        <taxon>ecological metagenomes</taxon>
    </lineage>
</organism>
<dbReference type="PANTHER" id="PTHR37817">
    <property type="entry name" value="N-ACETYLTRANSFERASE EIS"/>
    <property type="match status" value="1"/>
</dbReference>
<dbReference type="InterPro" id="IPR025559">
    <property type="entry name" value="Eis_dom"/>
</dbReference>
<feature type="domain" description="Eis-like acetyltransferase" evidence="2">
    <location>
        <begin position="168"/>
        <end position="277"/>
    </location>
</feature>
<name>A0A381Q5K4_9ZZZZ</name>